<feature type="transmembrane region" description="Helical" evidence="1">
    <location>
        <begin position="292"/>
        <end position="313"/>
    </location>
</feature>
<keyword evidence="4" id="KW-1185">Reference proteome</keyword>
<feature type="transmembrane region" description="Helical" evidence="1">
    <location>
        <begin position="32"/>
        <end position="51"/>
    </location>
</feature>
<dbReference type="EMBL" id="WTYC01000001">
    <property type="protein sequence ID" value="MXO46992.1"/>
    <property type="molecule type" value="Genomic_DNA"/>
</dbReference>
<evidence type="ECO:0000259" key="2">
    <source>
        <dbReference type="Pfam" id="PF14378"/>
    </source>
</evidence>
<reference evidence="3 4" key="1">
    <citation type="submission" date="2019-12" db="EMBL/GenBank/DDBJ databases">
        <title>Genomic-based taxomic classification of the family Erythrobacteraceae.</title>
        <authorList>
            <person name="Xu L."/>
        </authorList>
    </citation>
    <scope>NUCLEOTIDE SEQUENCE [LARGE SCALE GENOMIC DNA]</scope>
    <source>
        <strain evidence="3 4">DSM 17792</strain>
    </source>
</reference>
<keyword evidence="1" id="KW-0472">Membrane</keyword>
<evidence type="ECO:0000313" key="3">
    <source>
        <dbReference type="EMBL" id="MXO46992.1"/>
    </source>
</evidence>
<feature type="transmembrane region" description="Helical" evidence="1">
    <location>
        <begin position="71"/>
        <end position="90"/>
    </location>
</feature>
<dbReference type="Gene3D" id="1.20.144.10">
    <property type="entry name" value="Phosphatidic acid phosphatase type 2/haloperoxidase"/>
    <property type="match status" value="1"/>
</dbReference>
<feature type="transmembrane region" description="Helical" evidence="1">
    <location>
        <begin position="265"/>
        <end position="286"/>
    </location>
</feature>
<feature type="transmembrane region" description="Helical" evidence="1">
    <location>
        <begin position="172"/>
        <end position="197"/>
    </location>
</feature>
<dbReference type="RefSeq" id="WP_160726598.1">
    <property type="nucleotide sequence ID" value="NZ_WTYC01000001.1"/>
</dbReference>
<dbReference type="InterPro" id="IPR026841">
    <property type="entry name" value="Aur1/Ipt1"/>
</dbReference>
<evidence type="ECO:0000313" key="4">
    <source>
        <dbReference type="Proteomes" id="UP000448199"/>
    </source>
</evidence>
<feature type="transmembrane region" description="Helical" evidence="1">
    <location>
        <begin position="6"/>
        <end position="25"/>
    </location>
</feature>
<evidence type="ECO:0000256" key="1">
    <source>
        <dbReference type="SAM" id="Phobius"/>
    </source>
</evidence>
<dbReference type="Pfam" id="PF14378">
    <property type="entry name" value="PAP2_3"/>
    <property type="match status" value="1"/>
</dbReference>
<dbReference type="GO" id="GO:0016020">
    <property type="term" value="C:membrane"/>
    <property type="evidence" value="ECO:0007669"/>
    <property type="project" value="UniProtKB-SubCell"/>
</dbReference>
<keyword evidence="1" id="KW-0812">Transmembrane</keyword>
<sequence length="332" mass="36914">MVLRGISFGYLTVIAIALAAASLPLPDNSRGNSFVTIAVLVIPLFICAQPLRLMLKRHPSPTRQLVSDLRGYWPKLVWAVALYLSLAVTLEAFSGIKKSIPFVIPFYLDAFLVELDRFLFFGTDPWRITHALFGWATQPIVWLYNAWHFVHIGLAVWVAFSFDEVQKIRFTLLLQFIWLALGGGAALLMSSVGPVMVGDFFADRSFDPMLAVLRERAPSVIGIKDALIATMDDPLLISGISAMPSIHVAIAVAAALWLQRYRVRILTIAGWAYAAAIYVGSIHLGWHYATDGLVSAPLVLLVWWLAGRYLGWLEGRHLALGRRPMLDSNTDR</sequence>
<comment type="caution">
    <text evidence="3">The sequence shown here is derived from an EMBL/GenBank/DDBJ whole genome shotgun (WGS) entry which is preliminary data.</text>
</comment>
<name>A0A844XPK8_9SPHN</name>
<dbReference type="OrthoDB" id="9816314at2"/>
<feature type="transmembrane region" description="Helical" evidence="1">
    <location>
        <begin position="140"/>
        <end position="160"/>
    </location>
</feature>
<proteinExistence type="predicted"/>
<keyword evidence="1" id="KW-1133">Transmembrane helix</keyword>
<organism evidence="3 4">
    <name type="scientific">Qipengyuania vulgaris</name>
    <dbReference type="NCBI Taxonomy" id="291985"/>
    <lineage>
        <taxon>Bacteria</taxon>
        <taxon>Pseudomonadati</taxon>
        <taxon>Pseudomonadota</taxon>
        <taxon>Alphaproteobacteria</taxon>
        <taxon>Sphingomonadales</taxon>
        <taxon>Erythrobacteraceae</taxon>
        <taxon>Qipengyuania</taxon>
    </lineage>
</organism>
<protein>
    <recommendedName>
        <fullName evidence="2">Inositolphosphotransferase Aur1/Ipt1 domain-containing protein</fullName>
    </recommendedName>
</protein>
<dbReference type="Proteomes" id="UP000448199">
    <property type="component" value="Unassembled WGS sequence"/>
</dbReference>
<feature type="domain" description="Inositolphosphotransferase Aur1/Ipt1" evidence="2">
    <location>
        <begin position="112"/>
        <end position="305"/>
    </location>
</feature>
<dbReference type="AlphaFoldDB" id="A0A844XPK8"/>
<feature type="transmembrane region" description="Helical" evidence="1">
    <location>
        <begin position="235"/>
        <end position="258"/>
    </location>
</feature>
<gene>
    <name evidence="3" type="ORF">GRI69_01785</name>
</gene>
<accession>A0A844XPK8</accession>